<dbReference type="OrthoDB" id="3508621at2759"/>
<dbReference type="EMBL" id="LGUA01000040">
    <property type="protein sequence ID" value="OAX84911.1"/>
    <property type="molecule type" value="Genomic_DNA"/>
</dbReference>
<feature type="compositionally biased region" description="Polar residues" evidence="1">
    <location>
        <begin position="220"/>
        <end position="241"/>
    </location>
</feature>
<evidence type="ECO:0000313" key="3">
    <source>
        <dbReference type="Proteomes" id="UP000091918"/>
    </source>
</evidence>
<protein>
    <submittedName>
        <fullName evidence="2">Uncharacterized protein</fullName>
    </submittedName>
</protein>
<feature type="region of interest" description="Disordered" evidence="1">
    <location>
        <begin position="164"/>
        <end position="241"/>
    </location>
</feature>
<feature type="compositionally biased region" description="Low complexity" evidence="1">
    <location>
        <begin position="173"/>
        <end position="182"/>
    </location>
</feature>
<dbReference type="STRING" id="1658172.A0A1B7P7D3"/>
<accession>A0A1B7P7D3</accession>
<reference evidence="2 3" key="1">
    <citation type="submission" date="2015-07" db="EMBL/GenBank/DDBJ databases">
        <title>Emmonsia species relationships and genome sequence.</title>
        <authorList>
            <person name="Cuomo C.A."/>
            <person name="Schwartz I.S."/>
            <person name="Kenyon C."/>
            <person name="de Hoog G.S."/>
            <person name="Govender N.P."/>
            <person name="Botha A."/>
            <person name="Moreno L."/>
            <person name="de Vries M."/>
            <person name="Munoz J.F."/>
            <person name="Stielow J.B."/>
        </authorList>
    </citation>
    <scope>NUCLEOTIDE SEQUENCE [LARGE SCALE GENOMIC DNA]</scope>
    <source>
        <strain evidence="2 3">CBS 136260</strain>
    </source>
</reference>
<organism evidence="2 3">
    <name type="scientific">Emergomyces africanus</name>
    <dbReference type="NCBI Taxonomy" id="1955775"/>
    <lineage>
        <taxon>Eukaryota</taxon>
        <taxon>Fungi</taxon>
        <taxon>Dikarya</taxon>
        <taxon>Ascomycota</taxon>
        <taxon>Pezizomycotina</taxon>
        <taxon>Eurotiomycetes</taxon>
        <taxon>Eurotiomycetidae</taxon>
        <taxon>Onygenales</taxon>
        <taxon>Ajellomycetaceae</taxon>
        <taxon>Emergomyces</taxon>
    </lineage>
</organism>
<keyword evidence="3" id="KW-1185">Reference proteome</keyword>
<feature type="compositionally biased region" description="Basic and acidic residues" evidence="1">
    <location>
        <begin position="210"/>
        <end position="219"/>
    </location>
</feature>
<evidence type="ECO:0000256" key="1">
    <source>
        <dbReference type="SAM" id="MobiDB-lite"/>
    </source>
</evidence>
<dbReference type="AlphaFoldDB" id="A0A1B7P7D3"/>
<dbReference type="Proteomes" id="UP000091918">
    <property type="component" value="Unassembled WGS sequence"/>
</dbReference>
<comment type="caution">
    <text evidence="2">The sequence shown here is derived from an EMBL/GenBank/DDBJ whole genome shotgun (WGS) entry which is preliminary data.</text>
</comment>
<name>A0A1B7P7D3_9EURO</name>
<sequence length="431" mass="47554">MAFAIPKNLDDWLEQARRAGVDQLSPCDPTINNLPSASNMEQNIFLSFRSFWETHYANTMDSKVLGISEEDHHTAKKYLSKSDDYKRYINDVKEYRNQRRPLSQLTGLGAFALVRHFQQQINQTDNLTSSTKHDVSPTINTRSRTAAAAHVVYGDTAPIPFNLSGRTGAVTPSNRSSSQSSSDGYPGCESSPLAPYSRARNADLNSEEPSQNRDIDMTDVHSSPNIPASSPLSNIPTSSPLSDMTAVSATAASILYAPTADEAIVKTFLILLLNALGIGCATASAEWSIKRLSMKHIFGSSKLEARTDGCLRKDDGQVMAIVEVKPHIRSKNEIPIKMQETTQIVAWIAQEGFPIPSTRRIVLLSQDRHEVYLTIPNYDSNYIKHLKGEADATTPLSLLHMNSYGPWDIYDSKSLHNLCGYLLALTVGSSY</sequence>
<proteinExistence type="predicted"/>
<gene>
    <name evidence="2" type="ORF">ACJ72_00697</name>
</gene>
<evidence type="ECO:0000313" key="2">
    <source>
        <dbReference type="EMBL" id="OAX84911.1"/>
    </source>
</evidence>